<evidence type="ECO:0000313" key="3">
    <source>
        <dbReference type="EMBL" id="RAS45708.1"/>
    </source>
</evidence>
<dbReference type="Proteomes" id="UP000254235">
    <property type="component" value="Unassembled WGS sequence"/>
</dbReference>
<evidence type="ECO:0000313" key="6">
    <source>
        <dbReference type="Proteomes" id="UP000254235"/>
    </source>
</evidence>
<accession>A0A379F3P5</accession>
<sequence>MRKTTKYIYETRMEVRDYECDIQGIVNNANYLHYTEHTRHRFIRSLNISFSKLHDKGVDPVVARMNLEYKTPLTCDDEFISRLALRKEGIRYIFTHDLYRASDDRLCFHADVTLVILINGRLAESKDYDDAFAPFLEQK</sequence>
<dbReference type="EMBL" id="QLTQ01000009">
    <property type="protein sequence ID" value="RAS45708.1"/>
    <property type="molecule type" value="Genomic_DNA"/>
</dbReference>
<dbReference type="AlphaFoldDB" id="A0A379F3P5"/>
<dbReference type="EMBL" id="UGTP01000001">
    <property type="protein sequence ID" value="SUC13225.1"/>
    <property type="molecule type" value="Genomic_DNA"/>
</dbReference>
<reference evidence="4 6" key="2">
    <citation type="submission" date="2018-06" db="EMBL/GenBank/DDBJ databases">
        <authorList>
            <consortium name="Pathogen Informatics"/>
            <person name="Doyle S."/>
        </authorList>
    </citation>
    <scope>NUCLEOTIDE SEQUENCE [LARGE SCALE GENOMIC DNA]</scope>
    <source>
        <strain evidence="4 6">NCTC13043</strain>
    </source>
</reference>
<protein>
    <submittedName>
        <fullName evidence="3">Acyl-CoA thioester hydrolase</fullName>
    </submittedName>
    <submittedName>
        <fullName evidence="4">Acyl-CoA thioesterase YbgC</fullName>
    </submittedName>
</protein>
<dbReference type="Proteomes" id="UP000249852">
    <property type="component" value="Unassembled WGS sequence"/>
</dbReference>
<reference evidence="3 5" key="1">
    <citation type="submission" date="2018-06" db="EMBL/GenBank/DDBJ databases">
        <title>Genomic Encyclopedia of Archaeal and Bacterial Type Strains, Phase II (KMG-II): from individual species to whole genera.</title>
        <authorList>
            <person name="Goeker M."/>
        </authorList>
    </citation>
    <scope>NUCLEOTIDE SEQUENCE [LARGE SCALE GENOMIC DNA]</scope>
    <source>
        <strain evidence="3 5">DSM 18710</strain>
    </source>
</reference>
<dbReference type="PANTHER" id="PTHR31793:SF27">
    <property type="entry name" value="NOVEL THIOESTERASE SUPERFAMILY DOMAIN AND SAPOSIN A-TYPE DOMAIN CONTAINING PROTEIN (0610012H03RIK)"/>
    <property type="match status" value="1"/>
</dbReference>
<dbReference type="CDD" id="cd00586">
    <property type="entry name" value="4HBT"/>
    <property type="match status" value="1"/>
</dbReference>
<dbReference type="InterPro" id="IPR029069">
    <property type="entry name" value="HotDog_dom_sf"/>
</dbReference>
<dbReference type="Pfam" id="PF13279">
    <property type="entry name" value="4HBT_2"/>
    <property type="match status" value="1"/>
</dbReference>
<dbReference type="GeneID" id="78571505"/>
<comment type="similarity">
    <text evidence="1">Belongs to the 4-hydroxybenzoyl-CoA thioesterase family.</text>
</comment>
<name>A0A379F3P5_9BACT</name>
<keyword evidence="5" id="KW-1185">Reference proteome</keyword>
<dbReference type="Gene3D" id="3.10.129.10">
    <property type="entry name" value="Hotdog Thioesterase"/>
    <property type="match status" value="1"/>
</dbReference>
<evidence type="ECO:0000313" key="4">
    <source>
        <dbReference type="EMBL" id="SUC13225.1"/>
    </source>
</evidence>
<gene>
    <name evidence="3" type="ORF">BC673_1099</name>
    <name evidence="4" type="ORF">NCTC13043_01851</name>
</gene>
<dbReference type="PANTHER" id="PTHR31793">
    <property type="entry name" value="4-HYDROXYBENZOYL-COA THIOESTERASE FAMILY MEMBER"/>
    <property type="match status" value="1"/>
</dbReference>
<keyword evidence="2 3" id="KW-0378">Hydrolase</keyword>
<dbReference type="OrthoDB" id="9799036at2"/>
<evidence type="ECO:0000256" key="1">
    <source>
        <dbReference type="ARBA" id="ARBA00005953"/>
    </source>
</evidence>
<organism evidence="4 6">
    <name type="scientific">Prevotella pallens</name>
    <dbReference type="NCBI Taxonomy" id="60133"/>
    <lineage>
        <taxon>Bacteria</taxon>
        <taxon>Pseudomonadati</taxon>
        <taxon>Bacteroidota</taxon>
        <taxon>Bacteroidia</taxon>
        <taxon>Bacteroidales</taxon>
        <taxon>Prevotellaceae</taxon>
        <taxon>Prevotella</taxon>
    </lineage>
</organism>
<dbReference type="SUPFAM" id="SSF54637">
    <property type="entry name" value="Thioesterase/thiol ester dehydrase-isomerase"/>
    <property type="match status" value="1"/>
</dbReference>
<dbReference type="RefSeq" id="WP_006044103.1">
    <property type="nucleotide sequence ID" value="NZ_CAJPLF010000036.1"/>
</dbReference>
<proteinExistence type="inferred from homology"/>
<dbReference type="GO" id="GO:0047617">
    <property type="term" value="F:fatty acyl-CoA hydrolase activity"/>
    <property type="evidence" value="ECO:0007669"/>
    <property type="project" value="TreeGrafter"/>
</dbReference>
<dbReference type="InterPro" id="IPR050563">
    <property type="entry name" value="4-hydroxybenzoyl-CoA_TE"/>
</dbReference>
<evidence type="ECO:0000313" key="5">
    <source>
        <dbReference type="Proteomes" id="UP000249852"/>
    </source>
</evidence>
<evidence type="ECO:0000256" key="2">
    <source>
        <dbReference type="ARBA" id="ARBA00022801"/>
    </source>
</evidence>